<comment type="function">
    <text evidence="5">Plays a role in endocytosis and trafficking to the vacuole. Functions with type I myosins to restore polarity of the actin cytoskeleton after NaCl stress.</text>
</comment>
<evidence type="ECO:0000256" key="7">
    <source>
        <dbReference type="ARBA" id="ARBA00074946"/>
    </source>
</evidence>
<evidence type="ECO:0000259" key="13">
    <source>
        <dbReference type="PROSITE" id="PS50081"/>
    </source>
</evidence>
<dbReference type="Pfam" id="PF00611">
    <property type="entry name" value="FCH"/>
    <property type="match status" value="1"/>
</dbReference>
<dbReference type="Gene3D" id="1.20.1270.60">
    <property type="entry name" value="Arfaptin homology (AH) domain/BAR domain"/>
    <property type="match status" value="1"/>
</dbReference>
<dbReference type="AlphaFoldDB" id="A0A6G1GB57"/>
<dbReference type="EMBL" id="ML975151">
    <property type="protein sequence ID" value="KAF1815305.1"/>
    <property type="molecule type" value="Genomic_DNA"/>
</dbReference>
<dbReference type="GeneID" id="54421119"/>
<dbReference type="InterPro" id="IPR027267">
    <property type="entry name" value="AH/BAR_dom_sf"/>
</dbReference>
<feature type="domain" description="Phorbol-ester/DAG-type" evidence="13">
    <location>
        <begin position="407"/>
        <end position="457"/>
    </location>
</feature>
<dbReference type="OrthoDB" id="8783038at2759"/>
<evidence type="ECO:0000256" key="5">
    <source>
        <dbReference type="ARBA" id="ARBA00054085"/>
    </source>
</evidence>
<evidence type="ECO:0000259" key="14">
    <source>
        <dbReference type="PROSITE" id="PS51741"/>
    </source>
</evidence>
<dbReference type="SMART" id="SM00326">
    <property type="entry name" value="SH3"/>
    <property type="match status" value="2"/>
</dbReference>
<name>A0A6G1GB57_9PEZI</name>
<keyword evidence="3" id="KW-0862">Zinc</keyword>
<dbReference type="InterPro" id="IPR001060">
    <property type="entry name" value="FCH_dom"/>
</dbReference>
<evidence type="ECO:0000256" key="2">
    <source>
        <dbReference type="ARBA" id="ARBA00022723"/>
    </source>
</evidence>
<dbReference type="FunFam" id="1.20.1270.60:FF:000060">
    <property type="entry name" value="Actin polymerization protein Bzz1"/>
    <property type="match status" value="1"/>
</dbReference>
<dbReference type="GO" id="GO:0046872">
    <property type="term" value="F:metal ion binding"/>
    <property type="evidence" value="ECO:0007669"/>
    <property type="project" value="UniProtKB-KW"/>
</dbReference>
<organism evidence="15">
    <name type="scientific">Eremomyces bilateralis CBS 781.70</name>
    <dbReference type="NCBI Taxonomy" id="1392243"/>
    <lineage>
        <taxon>Eukaryota</taxon>
        <taxon>Fungi</taxon>
        <taxon>Dikarya</taxon>
        <taxon>Ascomycota</taxon>
        <taxon>Pezizomycotina</taxon>
        <taxon>Dothideomycetes</taxon>
        <taxon>Dothideomycetes incertae sedis</taxon>
        <taxon>Eremomycetales</taxon>
        <taxon>Eremomycetaceae</taxon>
        <taxon>Eremomyces</taxon>
    </lineage>
</organism>
<comment type="similarity">
    <text evidence="6">Belongs to the BZZ1 family.</text>
</comment>
<dbReference type="InterPro" id="IPR031160">
    <property type="entry name" value="F_BAR_dom"/>
</dbReference>
<gene>
    <name evidence="15 17" type="ORF">P152DRAFT_464221</name>
</gene>
<reference evidence="17" key="3">
    <citation type="submission" date="2025-04" db="UniProtKB">
        <authorList>
            <consortium name="RefSeq"/>
        </authorList>
    </citation>
    <scope>IDENTIFICATION</scope>
    <source>
        <strain evidence="17">CBS 781.70</strain>
    </source>
</reference>
<feature type="compositionally biased region" description="Basic and acidic residues" evidence="11">
    <location>
        <begin position="461"/>
        <end position="478"/>
    </location>
</feature>
<feature type="compositionally biased region" description="Polar residues" evidence="11">
    <location>
        <begin position="483"/>
        <end position="493"/>
    </location>
</feature>
<dbReference type="GO" id="GO:0045010">
    <property type="term" value="P:actin nucleation"/>
    <property type="evidence" value="ECO:0007669"/>
    <property type="project" value="UniProtKB-ARBA"/>
</dbReference>
<dbReference type="InterPro" id="IPR046349">
    <property type="entry name" value="C1-like_sf"/>
</dbReference>
<dbReference type="InterPro" id="IPR036028">
    <property type="entry name" value="SH3-like_dom_sf"/>
</dbReference>
<evidence type="ECO:0000256" key="1">
    <source>
        <dbReference type="ARBA" id="ARBA00022443"/>
    </source>
</evidence>
<accession>A0A6G1GB57</accession>
<feature type="coiled-coil region" evidence="10">
    <location>
        <begin position="121"/>
        <end position="148"/>
    </location>
</feature>
<feature type="compositionally biased region" description="Low complexity" evidence="11">
    <location>
        <begin position="662"/>
        <end position="684"/>
    </location>
</feature>
<sequence length="750" mass="82534">MAEVDINPSFGAELKDGFKTVNAWVGNGILWLDDIQQFYRERSVIEKEYAGKLSALAKKYFEKKARKSSSMSVGDTPTVTPGSLESASMTTWTVQLTTLEQRAAEHDRFSTQLVGHVADVLKALQMRYEDLRKAHTEYAAKLEKERDASYADLRKTKGKYDSVCQEVENRRKKTDSAFDYGKSKATVAFQQQQAEMHNVKNTYIININVTNRQKERYYNEYVPELLDSMQGLSETRVAKLNSIWSLAARIEHEVMTRSTSYLDHLSSEIPRNNPALDSMMFVRHNAAPWAEPGDAVFEPSPVWHDDSSIMTDETAKNFLRNVLTKSKGQLSDLRRDIDRQKREIEGARRVRSNIREGKDNRDEVEVVRAIFTLQENLHEVQRQLVTAETEITTITNVVGDVSIGARNHDFKGETFKIPTNCDFCGERIWGLSAKGFTCRDCGFTCHSKCQMKAPADCPGEQSKEDKKRLKTERQEAAHVLDGSRTNGSVSASPSVPELPGNMPGVSRTGTVTSLNTLSSGYSAQGQRSVSTSSVVPEMEGDTPASSMVEKDSTVKASKPAAGRRRILAPPPTAYAGDSGGDGASDRQQKGKMMYAYVANGEGEISVQEGDPVVLVGPDDGSGWTKIKCNLSTGLVPTSYIDLHPQPPSAVSAMLAAPERPGSAYSNSSASLTSSAPAAKKKGPVVAPRRGAKKLKYAEALYDYESRSEAEHSIAEGERFVLISKDSGDGWADVEKGGVVKSVPANYIQEM</sequence>
<dbReference type="Pfam" id="PF14604">
    <property type="entry name" value="SH3_9"/>
    <property type="match status" value="2"/>
</dbReference>
<evidence type="ECO:0000256" key="6">
    <source>
        <dbReference type="ARBA" id="ARBA00061387"/>
    </source>
</evidence>
<feature type="coiled-coil region" evidence="10">
    <location>
        <begin position="323"/>
        <end position="390"/>
    </location>
</feature>
<dbReference type="Gene3D" id="3.30.60.20">
    <property type="match status" value="1"/>
</dbReference>
<dbReference type="PROSITE" id="PS51741">
    <property type="entry name" value="F_BAR"/>
    <property type="match status" value="1"/>
</dbReference>
<dbReference type="GO" id="GO:0030833">
    <property type="term" value="P:regulation of actin filament polymerization"/>
    <property type="evidence" value="ECO:0007669"/>
    <property type="project" value="TreeGrafter"/>
</dbReference>
<dbReference type="Gene3D" id="2.30.30.40">
    <property type="entry name" value="SH3 Domains"/>
    <property type="match status" value="2"/>
</dbReference>
<evidence type="ECO:0000256" key="10">
    <source>
        <dbReference type="SAM" id="Coils"/>
    </source>
</evidence>
<feature type="domain" description="SH3" evidence="12">
    <location>
        <begin position="692"/>
        <end position="750"/>
    </location>
</feature>
<dbReference type="FunFam" id="3.30.60.20:FF:000040">
    <property type="entry name" value="Actin polymerization protein Bzz1"/>
    <property type="match status" value="1"/>
</dbReference>
<feature type="domain" description="F-BAR" evidence="14">
    <location>
        <begin position="8"/>
        <end position="277"/>
    </location>
</feature>
<evidence type="ECO:0000256" key="9">
    <source>
        <dbReference type="PROSITE-ProRule" id="PRU01077"/>
    </source>
</evidence>
<evidence type="ECO:0000313" key="15">
    <source>
        <dbReference type="EMBL" id="KAF1815305.1"/>
    </source>
</evidence>
<keyword evidence="1 8" id="KW-0728">SH3 domain</keyword>
<evidence type="ECO:0000256" key="8">
    <source>
        <dbReference type="PROSITE-ProRule" id="PRU00192"/>
    </source>
</evidence>
<evidence type="ECO:0000259" key="12">
    <source>
        <dbReference type="PROSITE" id="PS50002"/>
    </source>
</evidence>
<keyword evidence="2" id="KW-0479">Metal-binding</keyword>
<keyword evidence="16" id="KW-1185">Reference proteome</keyword>
<feature type="domain" description="SH3" evidence="12">
    <location>
        <begin position="585"/>
        <end position="645"/>
    </location>
</feature>
<dbReference type="CDD" id="cd20824">
    <property type="entry name" value="C1_SpBZZ1-like"/>
    <property type="match status" value="1"/>
</dbReference>
<evidence type="ECO:0000256" key="3">
    <source>
        <dbReference type="ARBA" id="ARBA00022833"/>
    </source>
</evidence>
<dbReference type="InterPro" id="IPR002219">
    <property type="entry name" value="PKC_DAG/PE"/>
</dbReference>
<dbReference type="PANTHER" id="PTHR15735:SF21">
    <property type="entry name" value="PROTEIN NERVOUS WRECK"/>
    <property type="match status" value="1"/>
</dbReference>
<dbReference type="SUPFAM" id="SSF57889">
    <property type="entry name" value="Cysteine-rich domain"/>
    <property type="match status" value="1"/>
</dbReference>
<feature type="region of interest" description="Disordered" evidence="11">
    <location>
        <begin position="451"/>
        <end position="587"/>
    </location>
</feature>
<evidence type="ECO:0000313" key="16">
    <source>
        <dbReference type="Proteomes" id="UP000504638"/>
    </source>
</evidence>
<dbReference type="PRINTS" id="PR00008">
    <property type="entry name" value="DAGPEDOMAIN"/>
</dbReference>
<dbReference type="SMART" id="SM00055">
    <property type="entry name" value="FCH"/>
    <property type="match status" value="1"/>
</dbReference>
<dbReference type="SUPFAM" id="SSF103657">
    <property type="entry name" value="BAR/IMD domain-like"/>
    <property type="match status" value="1"/>
</dbReference>
<dbReference type="InterPro" id="IPR001452">
    <property type="entry name" value="SH3_domain"/>
</dbReference>
<feature type="region of interest" description="Disordered" evidence="11">
    <location>
        <begin position="659"/>
        <end position="684"/>
    </location>
</feature>
<dbReference type="PROSITE" id="PS00479">
    <property type="entry name" value="ZF_DAG_PE_1"/>
    <property type="match status" value="1"/>
</dbReference>
<reference evidence="17" key="2">
    <citation type="submission" date="2020-04" db="EMBL/GenBank/DDBJ databases">
        <authorList>
            <consortium name="NCBI Genome Project"/>
        </authorList>
    </citation>
    <scope>NUCLEOTIDE SEQUENCE</scope>
    <source>
        <strain evidence="17">CBS 781.70</strain>
    </source>
</reference>
<proteinExistence type="inferred from homology"/>
<evidence type="ECO:0000256" key="4">
    <source>
        <dbReference type="ARBA" id="ARBA00023054"/>
    </source>
</evidence>
<dbReference type="InterPro" id="IPR020454">
    <property type="entry name" value="DAG/PE-bd"/>
</dbReference>
<dbReference type="SMART" id="SM00109">
    <property type="entry name" value="C1"/>
    <property type="match status" value="1"/>
</dbReference>
<dbReference type="RefSeq" id="XP_033536936.1">
    <property type="nucleotide sequence ID" value="XM_033680549.1"/>
</dbReference>
<evidence type="ECO:0000313" key="17">
    <source>
        <dbReference type="RefSeq" id="XP_033536936.1"/>
    </source>
</evidence>
<reference evidence="15 17" key="1">
    <citation type="submission" date="2020-01" db="EMBL/GenBank/DDBJ databases">
        <authorList>
            <consortium name="DOE Joint Genome Institute"/>
            <person name="Haridas S."/>
            <person name="Albert R."/>
            <person name="Binder M."/>
            <person name="Bloem J."/>
            <person name="Labutti K."/>
            <person name="Salamov A."/>
            <person name="Andreopoulos B."/>
            <person name="Baker S.E."/>
            <person name="Barry K."/>
            <person name="Bills G."/>
            <person name="Bluhm B.H."/>
            <person name="Cannon C."/>
            <person name="Castanera R."/>
            <person name="Culley D.E."/>
            <person name="Daum C."/>
            <person name="Ezra D."/>
            <person name="Gonzalez J.B."/>
            <person name="Henrissat B."/>
            <person name="Kuo A."/>
            <person name="Liang C."/>
            <person name="Lipzen A."/>
            <person name="Lutzoni F."/>
            <person name="Magnuson J."/>
            <person name="Mondo S."/>
            <person name="Nolan M."/>
            <person name="Ohm R."/>
            <person name="Pangilinan J."/>
            <person name="Park H.-J."/>
            <person name="Ramirez L."/>
            <person name="Alfaro M."/>
            <person name="Sun H."/>
            <person name="Tritt A."/>
            <person name="Yoshinaga Y."/>
            <person name="Zwiers L.-H."/>
            <person name="Turgeon B.G."/>
            <person name="Goodwin S.B."/>
            <person name="Spatafora J.W."/>
            <person name="Crous P.W."/>
            <person name="Grigoriev I.V."/>
        </authorList>
    </citation>
    <scope>NUCLEOTIDE SEQUENCE</scope>
    <source>
        <strain evidence="15 17">CBS 781.70</strain>
    </source>
</reference>
<dbReference type="SUPFAM" id="SSF50044">
    <property type="entry name" value="SH3-domain"/>
    <property type="match status" value="2"/>
</dbReference>
<keyword evidence="4 9" id="KW-0175">Coiled coil</keyword>
<protein>
    <recommendedName>
        <fullName evidence="7">Protein BZZ1</fullName>
    </recommendedName>
</protein>
<dbReference type="PROSITE" id="PS50081">
    <property type="entry name" value="ZF_DAG_PE_2"/>
    <property type="match status" value="1"/>
</dbReference>
<dbReference type="PANTHER" id="PTHR15735">
    <property type="entry name" value="FCH AND DOUBLE SH3 DOMAINS PROTEIN"/>
    <property type="match status" value="1"/>
</dbReference>
<feature type="compositionally biased region" description="Polar residues" evidence="11">
    <location>
        <begin position="507"/>
        <end position="534"/>
    </location>
</feature>
<dbReference type="Pfam" id="PF00130">
    <property type="entry name" value="C1_1"/>
    <property type="match status" value="1"/>
</dbReference>
<dbReference type="InterPro" id="IPR035459">
    <property type="entry name" value="Bzz1_SH3_1"/>
</dbReference>
<dbReference type="Proteomes" id="UP000504638">
    <property type="component" value="Unplaced"/>
</dbReference>
<dbReference type="PROSITE" id="PS50002">
    <property type="entry name" value="SH3"/>
    <property type="match status" value="2"/>
</dbReference>
<dbReference type="GO" id="GO:0030864">
    <property type="term" value="C:cortical actin cytoskeleton"/>
    <property type="evidence" value="ECO:0007669"/>
    <property type="project" value="UniProtKB-ARBA"/>
</dbReference>
<dbReference type="CDD" id="cd11912">
    <property type="entry name" value="SH3_Bzz1_1"/>
    <property type="match status" value="1"/>
</dbReference>
<dbReference type="FunFam" id="2.30.30.40:FF:000161">
    <property type="entry name" value="Actin polymerization protein Bzz1"/>
    <property type="match status" value="1"/>
</dbReference>
<evidence type="ECO:0000256" key="11">
    <source>
        <dbReference type="SAM" id="MobiDB-lite"/>
    </source>
</evidence>